<dbReference type="EnsemblMetazoa" id="ACUA008382-RA">
    <property type="protein sequence ID" value="ACUA008382-PA"/>
    <property type="gene ID" value="ACUA008382"/>
</dbReference>
<accession>A0A182M398</accession>
<organism evidence="1 2">
    <name type="scientific">Anopheles culicifacies</name>
    <dbReference type="NCBI Taxonomy" id="139723"/>
    <lineage>
        <taxon>Eukaryota</taxon>
        <taxon>Metazoa</taxon>
        <taxon>Ecdysozoa</taxon>
        <taxon>Arthropoda</taxon>
        <taxon>Hexapoda</taxon>
        <taxon>Insecta</taxon>
        <taxon>Pterygota</taxon>
        <taxon>Neoptera</taxon>
        <taxon>Endopterygota</taxon>
        <taxon>Diptera</taxon>
        <taxon>Nematocera</taxon>
        <taxon>Culicoidea</taxon>
        <taxon>Culicidae</taxon>
        <taxon>Anophelinae</taxon>
        <taxon>Anopheles</taxon>
        <taxon>culicifacies species complex</taxon>
    </lineage>
</organism>
<reference evidence="2" key="1">
    <citation type="submission" date="2013-09" db="EMBL/GenBank/DDBJ databases">
        <title>The Genome Sequence of Anopheles culicifacies species A.</title>
        <authorList>
            <consortium name="The Broad Institute Genomics Platform"/>
            <person name="Neafsey D.E."/>
            <person name="Besansky N."/>
            <person name="Howell P."/>
            <person name="Walton C."/>
            <person name="Young S.K."/>
            <person name="Zeng Q."/>
            <person name="Gargeya S."/>
            <person name="Fitzgerald M."/>
            <person name="Haas B."/>
            <person name="Abouelleil A."/>
            <person name="Allen A.W."/>
            <person name="Alvarado L."/>
            <person name="Arachchi H.M."/>
            <person name="Berlin A.M."/>
            <person name="Chapman S.B."/>
            <person name="Gainer-Dewar J."/>
            <person name="Goldberg J."/>
            <person name="Griggs A."/>
            <person name="Gujja S."/>
            <person name="Hansen M."/>
            <person name="Howarth C."/>
            <person name="Imamovic A."/>
            <person name="Ireland A."/>
            <person name="Larimer J."/>
            <person name="McCowan C."/>
            <person name="Murphy C."/>
            <person name="Pearson M."/>
            <person name="Poon T.W."/>
            <person name="Priest M."/>
            <person name="Roberts A."/>
            <person name="Saif S."/>
            <person name="Shea T."/>
            <person name="Sisk P."/>
            <person name="Sykes S."/>
            <person name="Wortman J."/>
            <person name="Nusbaum C."/>
            <person name="Birren B."/>
        </authorList>
    </citation>
    <scope>NUCLEOTIDE SEQUENCE [LARGE SCALE GENOMIC DNA]</scope>
    <source>
        <strain evidence="2">A-37</strain>
    </source>
</reference>
<protein>
    <submittedName>
        <fullName evidence="1">Uncharacterized protein</fullName>
    </submittedName>
</protein>
<name>A0A182M398_9DIPT</name>
<dbReference type="EMBL" id="AXCM01016201">
    <property type="status" value="NOT_ANNOTATED_CDS"/>
    <property type="molecule type" value="Genomic_DNA"/>
</dbReference>
<dbReference type="Proteomes" id="UP000075883">
    <property type="component" value="Unassembled WGS sequence"/>
</dbReference>
<keyword evidence="2" id="KW-1185">Reference proteome</keyword>
<dbReference type="VEuPathDB" id="VectorBase:ACUA008382"/>
<evidence type="ECO:0000313" key="2">
    <source>
        <dbReference type="Proteomes" id="UP000075883"/>
    </source>
</evidence>
<sequence length="101" mass="11425">MWCECERGCLHRVQWVATLCIWFCVGWSCSGWVGRVAKAGRLGAPICFDLPHQETNRAHRELVQLPLDTYEHHSHDEDVSSYSVPIMLAALASNVSVRESN</sequence>
<reference evidence="1" key="2">
    <citation type="submission" date="2020-05" db="UniProtKB">
        <authorList>
            <consortium name="EnsemblMetazoa"/>
        </authorList>
    </citation>
    <scope>IDENTIFICATION</scope>
    <source>
        <strain evidence="1">A-37</strain>
    </source>
</reference>
<dbReference type="AlphaFoldDB" id="A0A182M398"/>
<proteinExistence type="predicted"/>
<dbReference type="EMBL" id="AXCM01016202">
    <property type="status" value="NOT_ANNOTATED_CDS"/>
    <property type="molecule type" value="Genomic_DNA"/>
</dbReference>
<evidence type="ECO:0000313" key="1">
    <source>
        <dbReference type="EnsemblMetazoa" id="ACUA008382-PA"/>
    </source>
</evidence>